<reference evidence="10" key="1">
    <citation type="journal article" date="2007" name="Peptides">
        <title>Proregion of Acanthoscelides obtectus cysteine proteinase: a novel peptide with enhanced selectivity toward endogenous enzymes.</title>
        <authorList>
            <person name="Silva F.B."/>
            <person name="Monteiro A.C."/>
            <person name="Del Sarto R.P."/>
            <person name="Marra B.M."/>
            <person name="Dias S.C."/>
            <person name="Figueira E.L."/>
            <person name="Oliveira G.R."/>
            <person name="Rocha T.L."/>
            <person name="Souza D.S."/>
            <person name="da Silva M.C."/>
            <person name="Franco O.L."/>
            <person name="Grossi-de-Sa M.F."/>
        </authorList>
    </citation>
    <scope>NUCLEOTIDE SEQUENCE</scope>
</reference>
<dbReference type="Gene3D" id="3.90.70.10">
    <property type="entry name" value="Cysteine proteinases"/>
    <property type="match status" value="1"/>
</dbReference>
<dbReference type="SMART" id="SM00848">
    <property type="entry name" value="Inhibitor_I29"/>
    <property type="match status" value="1"/>
</dbReference>
<dbReference type="SUPFAM" id="SSF54001">
    <property type="entry name" value="Cysteine proteinases"/>
    <property type="match status" value="1"/>
</dbReference>
<dbReference type="InterPro" id="IPR000668">
    <property type="entry name" value="Peptidase_C1A_C"/>
</dbReference>
<comment type="similarity">
    <text evidence="1">Belongs to the peptidase C1 family.</text>
</comment>
<keyword evidence="6" id="KW-1015">Disulfide bond</keyword>
<keyword evidence="2" id="KW-0645">Protease</keyword>
<dbReference type="PROSITE" id="PS00639">
    <property type="entry name" value="THIOL_PROTEASE_HIS"/>
    <property type="match status" value="1"/>
</dbReference>
<name>Q6VAM5_ACAOB</name>
<organism evidence="10">
    <name type="scientific">Acanthoscelides obtectus</name>
    <name type="common">Bean weevil</name>
    <name type="synonym">Bruchus obtectus</name>
    <dbReference type="NCBI Taxonomy" id="200917"/>
    <lineage>
        <taxon>Eukaryota</taxon>
        <taxon>Metazoa</taxon>
        <taxon>Ecdysozoa</taxon>
        <taxon>Arthropoda</taxon>
        <taxon>Hexapoda</taxon>
        <taxon>Insecta</taxon>
        <taxon>Pterygota</taxon>
        <taxon>Neoptera</taxon>
        <taxon>Endopterygota</taxon>
        <taxon>Coleoptera</taxon>
        <taxon>Polyphaga</taxon>
        <taxon>Cucujiformia</taxon>
        <taxon>Chrysomeloidea</taxon>
        <taxon>Chrysomelidae</taxon>
        <taxon>Bruchinae</taxon>
        <taxon>Bruchini</taxon>
        <taxon>Acanthoscelides</taxon>
    </lineage>
</organism>
<dbReference type="GO" id="GO:0008234">
    <property type="term" value="F:cysteine-type peptidase activity"/>
    <property type="evidence" value="ECO:0007669"/>
    <property type="project" value="UniProtKB-KW"/>
</dbReference>
<dbReference type="GO" id="GO:0006508">
    <property type="term" value="P:proteolysis"/>
    <property type="evidence" value="ECO:0007669"/>
    <property type="project" value="UniProtKB-KW"/>
</dbReference>
<evidence type="ECO:0000256" key="2">
    <source>
        <dbReference type="ARBA" id="ARBA00022670"/>
    </source>
</evidence>
<keyword evidence="3 10" id="KW-0378">Hydrolase</keyword>
<evidence type="ECO:0000256" key="3">
    <source>
        <dbReference type="ARBA" id="ARBA00022801"/>
    </source>
</evidence>
<evidence type="ECO:0000313" key="10">
    <source>
        <dbReference type="EMBL" id="AAQ22984.1"/>
    </source>
</evidence>
<dbReference type="FunFam" id="3.90.70.10:FF:000332">
    <property type="entry name" value="Cathepsin L1"/>
    <property type="match status" value="1"/>
</dbReference>
<dbReference type="MEROPS" id="I29.003"/>
<evidence type="ECO:0000256" key="6">
    <source>
        <dbReference type="ARBA" id="ARBA00023157"/>
    </source>
</evidence>
<evidence type="ECO:0000259" key="9">
    <source>
        <dbReference type="SMART" id="SM00848"/>
    </source>
</evidence>
<evidence type="ECO:0000256" key="4">
    <source>
        <dbReference type="ARBA" id="ARBA00022807"/>
    </source>
</evidence>
<accession>Q6VAM5</accession>
<keyword evidence="4" id="KW-0788">Thiol protease</keyword>
<dbReference type="SMART" id="SM00645">
    <property type="entry name" value="Pept_C1"/>
    <property type="match status" value="1"/>
</dbReference>
<dbReference type="InterPro" id="IPR038765">
    <property type="entry name" value="Papain-like_cys_pep_sf"/>
</dbReference>
<evidence type="ECO:0000256" key="7">
    <source>
        <dbReference type="SAM" id="SignalP"/>
    </source>
</evidence>
<dbReference type="Pfam" id="PF00112">
    <property type="entry name" value="Peptidase_C1"/>
    <property type="match status" value="1"/>
</dbReference>
<feature type="signal peptide" evidence="7">
    <location>
        <begin position="1"/>
        <end position="18"/>
    </location>
</feature>
<dbReference type="Pfam" id="PF08246">
    <property type="entry name" value="Inhibitor_I29"/>
    <property type="match status" value="1"/>
</dbReference>
<evidence type="ECO:0000256" key="5">
    <source>
        <dbReference type="ARBA" id="ARBA00023145"/>
    </source>
</evidence>
<dbReference type="InterPro" id="IPR013201">
    <property type="entry name" value="Prot_inhib_I29"/>
</dbReference>
<protein>
    <submittedName>
        <fullName evidence="10">Cathepsin L-like cysteine proteinase</fullName>
        <ecNumber evidence="10">3.4.22.-</ecNumber>
    </submittedName>
</protein>
<evidence type="ECO:0000256" key="1">
    <source>
        <dbReference type="ARBA" id="ARBA00008455"/>
    </source>
</evidence>
<dbReference type="PANTHER" id="PTHR12411">
    <property type="entry name" value="CYSTEINE PROTEASE FAMILY C1-RELATED"/>
    <property type="match status" value="1"/>
</dbReference>
<feature type="domain" description="Cathepsin propeptide inhibitor" evidence="9">
    <location>
        <begin position="23"/>
        <end position="83"/>
    </location>
</feature>
<dbReference type="InterPro" id="IPR025660">
    <property type="entry name" value="Pept_his_AS"/>
</dbReference>
<dbReference type="PRINTS" id="PR00705">
    <property type="entry name" value="PAPAIN"/>
</dbReference>
<dbReference type="CDD" id="cd02248">
    <property type="entry name" value="Peptidase_C1A"/>
    <property type="match status" value="1"/>
</dbReference>
<dbReference type="InterPro" id="IPR025661">
    <property type="entry name" value="Pept_asp_AS"/>
</dbReference>
<keyword evidence="5" id="KW-0865">Zymogen</keyword>
<dbReference type="EC" id="3.4.22.-" evidence="10"/>
<feature type="domain" description="Peptidase C1A papain C-terminal" evidence="8">
    <location>
        <begin position="110"/>
        <end position="320"/>
    </location>
</feature>
<dbReference type="EMBL" id="AY345219">
    <property type="protein sequence ID" value="AAQ22984.1"/>
    <property type="molecule type" value="mRNA"/>
</dbReference>
<evidence type="ECO:0000259" key="8">
    <source>
        <dbReference type="SMART" id="SM00645"/>
    </source>
</evidence>
<dbReference type="InterPro" id="IPR000169">
    <property type="entry name" value="Pept_cys_AS"/>
</dbReference>
<dbReference type="AlphaFoldDB" id="Q6VAM5"/>
<proteinExistence type="evidence at transcript level"/>
<dbReference type="PROSITE" id="PS00640">
    <property type="entry name" value="THIOL_PROTEASE_ASN"/>
    <property type="match status" value="1"/>
</dbReference>
<sequence>MKGLAIVAVLIIAANGLSEQEKWQQFKIQHGRTYRTLLEEKRRFEIFKFNLRTIEEHNERYHNGEETFEMGINQFGDMTQEEFKRMLALQKPQMPLPRGDEVSFDNVNDIPKTVDWREKGAVTEVKKQGNCGSCWAFSAVGSIEGQVFLKNGSLESLSAQNLVDCAGIEYGNFGCERRIDGLCIQLHPPAWNTFRCGSIPTGDSLEGVRNRVEVKITGYQAVSKGDEVVLAQAVATIGPISIALDGNHIMFYRRGIVSKWCGCKNSEKDLNHGVLLVGYGDGYWIVKNSWGRIWGEQGYFRLKKDAGNTCGVATWPSYPIL</sequence>
<dbReference type="InterPro" id="IPR039417">
    <property type="entry name" value="Peptidase_C1A_papain-like"/>
</dbReference>
<feature type="chain" id="PRO_5018569706" evidence="7">
    <location>
        <begin position="19"/>
        <end position="321"/>
    </location>
</feature>
<keyword evidence="7" id="KW-0732">Signal</keyword>
<dbReference type="InterPro" id="IPR013128">
    <property type="entry name" value="Peptidase_C1A"/>
</dbReference>
<dbReference type="PROSITE" id="PS00139">
    <property type="entry name" value="THIOL_PROTEASE_CYS"/>
    <property type="match status" value="1"/>
</dbReference>